<accession>A0A0P7W8P1</accession>
<proteinExistence type="predicted"/>
<dbReference type="PATRIC" id="fig|1666912.4.peg.620"/>
<dbReference type="SUPFAM" id="SSF55174">
    <property type="entry name" value="Alpha-L RNA-binding motif"/>
    <property type="match status" value="1"/>
</dbReference>
<dbReference type="EMBL" id="FBYC01000004">
    <property type="protein sequence ID" value="CUX83324.1"/>
    <property type="molecule type" value="Genomic_DNA"/>
</dbReference>
<evidence type="ECO:0000256" key="2">
    <source>
        <dbReference type="SAM" id="MobiDB-lite"/>
    </source>
</evidence>
<dbReference type="SMART" id="SM00363">
    <property type="entry name" value="S4"/>
    <property type="match status" value="1"/>
</dbReference>
<organism evidence="5 6">
    <name type="scientific">Roseibaca calidilacus</name>
    <dbReference type="NCBI Taxonomy" id="1666912"/>
    <lineage>
        <taxon>Bacteria</taxon>
        <taxon>Pseudomonadati</taxon>
        <taxon>Pseudomonadota</taxon>
        <taxon>Alphaproteobacteria</taxon>
        <taxon>Rhodobacterales</taxon>
        <taxon>Paracoccaceae</taxon>
        <taxon>Roseinatronobacter</taxon>
    </lineage>
</organism>
<dbReference type="STRING" id="1666912.Ga0058931_2912"/>
<sequence>MPADATPDTMRVDKWLWHARFAKTRSVAAGLVKNGVRLNGTRIAKPAAQVGPGDVLTFAIGPRVRVVKVLALGTRRGPAPEAQALYDDLSPPPPPPDLSAPRSAGPRPDKRDRRRFAAPAPDRLD</sequence>
<evidence type="ECO:0000313" key="5">
    <source>
        <dbReference type="EMBL" id="KPP90504.1"/>
    </source>
</evidence>
<dbReference type="CDD" id="cd00165">
    <property type="entry name" value="S4"/>
    <property type="match status" value="1"/>
</dbReference>
<keyword evidence="1" id="KW-0694">RNA-binding</keyword>
<gene>
    <name evidence="5" type="primary">hslR</name>
    <name evidence="4" type="ORF">Ga0058931_2912</name>
    <name evidence="5" type="ORF">HLUCCA05_13595</name>
</gene>
<evidence type="ECO:0000259" key="3">
    <source>
        <dbReference type="SMART" id="SM00363"/>
    </source>
</evidence>
<keyword evidence="5" id="KW-0346">Stress response</keyword>
<dbReference type="EMBL" id="LJSG01000017">
    <property type="protein sequence ID" value="KPP90504.1"/>
    <property type="molecule type" value="Genomic_DNA"/>
</dbReference>
<dbReference type="Proteomes" id="UP000182045">
    <property type="component" value="Unassembled WGS sequence"/>
</dbReference>
<keyword evidence="7" id="KW-1185">Reference proteome</keyword>
<dbReference type="Pfam" id="PF01479">
    <property type="entry name" value="S4"/>
    <property type="match status" value="1"/>
</dbReference>
<dbReference type="InterPro" id="IPR002942">
    <property type="entry name" value="S4_RNA-bd"/>
</dbReference>
<evidence type="ECO:0000256" key="1">
    <source>
        <dbReference type="PROSITE-ProRule" id="PRU00182"/>
    </source>
</evidence>
<evidence type="ECO:0000313" key="4">
    <source>
        <dbReference type="EMBL" id="CUX83324.1"/>
    </source>
</evidence>
<comment type="caution">
    <text evidence="5">The sequence shown here is derived from an EMBL/GenBank/DDBJ whole genome shotgun (WGS) entry which is preliminary data.</text>
</comment>
<reference evidence="4 7" key="2">
    <citation type="submission" date="2016-01" db="EMBL/GenBank/DDBJ databases">
        <authorList>
            <person name="Varghese N."/>
        </authorList>
    </citation>
    <scope>NUCLEOTIDE SEQUENCE [LARGE SCALE GENOMIC DNA]</scope>
    <source>
        <strain evidence="4 7">HL-91</strain>
    </source>
</reference>
<dbReference type="PROSITE" id="PS50889">
    <property type="entry name" value="S4"/>
    <property type="match status" value="1"/>
</dbReference>
<evidence type="ECO:0000313" key="6">
    <source>
        <dbReference type="Proteomes" id="UP000050413"/>
    </source>
</evidence>
<feature type="domain" description="RNA-binding S4" evidence="3">
    <location>
        <begin position="10"/>
        <end position="71"/>
    </location>
</feature>
<name>A0A0P7W8P1_9RHOB</name>
<dbReference type="Gene3D" id="3.10.290.10">
    <property type="entry name" value="RNA-binding S4 domain"/>
    <property type="match status" value="1"/>
</dbReference>
<reference evidence="5 6" key="1">
    <citation type="submission" date="2015-09" db="EMBL/GenBank/DDBJ databases">
        <title>Identification and resolution of microdiversity through metagenomic sequencing of parallel consortia.</title>
        <authorList>
            <person name="Nelson W.C."/>
            <person name="Romine M.F."/>
            <person name="Lindemann S.R."/>
        </authorList>
    </citation>
    <scope>NUCLEOTIDE SEQUENCE [LARGE SCALE GENOMIC DNA]</scope>
    <source>
        <strain evidence="5">HL-91</strain>
    </source>
</reference>
<dbReference type="AlphaFoldDB" id="A0A0P7W8P1"/>
<evidence type="ECO:0000313" key="7">
    <source>
        <dbReference type="Proteomes" id="UP000182045"/>
    </source>
</evidence>
<dbReference type="Proteomes" id="UP000050413">
    <property type="component" value="Unassembled WGS sequence"/>
</dbReference>
<dbReference type="InterPro" id="IPR036986">
    <property type="entry name" value="S4_RNA-bd_sf"/>
</dbReference>
<dbReference type="GO" id="GO:0003723">
    <property type="term" value="F:RNA binding"/>
    <property type="evidence" value="ECO:0007669"/>
    <property type="project" value="UniProtKB-KW"/>
</dbReference>
<protein>
    <submittedName>
        <fullName evidence="4 5">Heat shock protein Hsp15</fullName>
    </submittedName>
</protein>
<feature type="region of interest" description="Disordered" evidence="2">
    <location>
        <begin position="80"/>
        <end position="125"/>
    </location>
</feature>